<feature type="transmembrane region" description="Helical" evidence="14">
    <location>
        <begin position="916"/>
        <end position="939"/>
    </location>
</feature>
<comment type="caution">
    <text evidence="15">The sequence shown here is derived from an EMBL/GenBank/DDBJ whole genome shotgun (WGS) entry which is preliminary data.</text>
</comment>
<evidence type="ECO:0000256" key="2">
    <source>
        <dbReference type="ARBA" id="ARBA00022676"/>
    </source>
</evidence>
<dbReference type="EMBL" id="BDDD01000268">
    <property type="protein sequence ID" value="GAV62680.1"/>
    <property type="molecule type" value="Genomic_DNA"/>
</dbReference>
<keyword evidence="16" id="KW-1185">Reference proteome</keyword>
<dbReference type="Gene3D" id="3.90.550.10">
    <property type="entry name" value="Spore Coat Polysaccharide Biosynthesis Protein SpsA, Chain A"/>
    <property type="match status" value="1"/>
</dbReference>
<evidence type="ECO:0000256" key="1">
    <source>
        <dbReference type="ARBA" id="ARBA00004653"/>
    </source>
</evidence>
<feature type="transmembrane region" description="Helical" evidence="14">
    <location>
        <begin position="1076"/>
        <end position="1094"/>
    </location>
</feature>
<dbReference type="GO" id="GO:0030244">
    <property type="term" value="P:cellulose biosynthetic process"/>
    <property type="evidence" value="ECO:0007669"/>
    <property type="project" value="InterPro"/>
</dbReference>
<keyword evidence="5 14" id="KW-1133">Transmembrane helix</keyword>
<keyword evidence="3" id="KW-0808">Transferase</keyword>
<organism evidence="15 16">
    <name type="scientific">Cephalotus follicularis</name>
    <name type="common">Albany pitcher plant</name>
    <dbReference type="NCBI Taxonomy" id="3775"/>
    <lineage>
        <taxon>Eukaryota</taxon>
        <taxon>Viridiplantae</taxon>
        <taxon>Streptophyta</taxon>
        <taxon>Embryophyta</taxon>
        <taxon>Tracheophyta</taxon>
        <taxon>Spermatophyta</taxon>
        <taxon>Magnoliopsida</taxon>
        <taxon>eudicotyledons</taxon>
        <taxon>Gunneridae</taxon>
        <taxon>Pentapetalae</taxon>
        <taxon>rosids</taxon>
        <taxon>fabids</taxon>
        <taxon>Oxalidales</taxon>
        <taxon>Cephalotaceae</taxon>
        <taxon>Cephalotus</taxon>
    </lineage>
</organism>
<reference evidence="16" key="1">
    <citation type="submission" date="2016-04" db="EMBL/GenBank/DDBJ databases">
        <title>Cephalotus genome sequencing.</title>
        <authorList>
            <person name="Fukushima K."/>
            <person name="Hasebe M."/>
            <person name="Fang X."/>
        </authorList>
    </citation>
    <scope>NUCLEOTIDE SEQUENCE [LARGE SCALE GENOMIC DNA]</scope>
    <source>
        <strain evidence="16">cv. St1</strain>
    </source>
</reference>
<accession>A0A1Q3B3Z3</accession>
<feature type="transmembrane region" description="Helical" evidence="14">
    <location>
        <begin position="286"/>
        <end position="304"/>
    </location>
</feature>
<evidence type="ECO:0000256" key="11">
    <source>
        <dbReference type="PIRSR" id="PIRSR605150-1"/>
    </source>
</evidence>
<feature type="binding site" evidence="12">
    <location>
        <position position="414"/>
    </location>
    <ligand>
        <name>UDP-alpha-D-glucose</name>
        <dbReference type="ChEBI" id="CHEBI:58885"/>
    </ligand>
</feature>
<sequence length="1143" mass="128972">MCSRKFNDYMASNSEPEFAFYRVDLPPTPDNQPMVDILPTPAGTLSTPVNQHARILSDTSISFEVRDQYVSGALFTGGHNSTTYAFLKDVVIENRKSQHLPTDGKGSTCWVYGCDAKVMSNSQGLDILPCQCGFKMCVDCHGDAMRNNDGICPGCKEHYIEVDEDELSGDFQQHSVAVNPEMEESFLVEQYAGTKIERTLSVKQSTYSNMERTLSLRQPASANLTRSRVEDFDDILFETKWNYGSGNCICSETASCGKNATDPIVLCSKQWKPITRKVMISLTMRSSYRLLIIVRVIVLLLYLAWRIRNPNEKAMWLWGMSLVCEIWFAFSWLLEQLPKLCPIIRTSHIDVLKEKFETPNPGNPAGKSDLPGIDVFVSTTDPEKESPLFIANTILSILAADYPVEKLSCYVSDDGGSILTFEAIAEAAIFANLWVPFCRKYSIEPRNPEAYFNLKRDPYKNKVGRKFVRDRRRVKREYDEYKVRLNSLHDKIRWRSNAYNVQEEMRAFNCCKDDGSTESIEILNTPEATWMADGTHWPGTWTVPAAQHSKSDHAGVIQVLLKPPSVEPHKGLVDSNAIDLTDVDIRLPMLVYVSREKRPGYDHNKKAGAMNALLRASAIISNGPFVLNLDCDHYIYNPRALREGMCFMMDRGGDRICFVQYPQRFEGIDPSDCYANHNNVFFEVSMRALDGIQGPLYVGTGCLFRRTALYGFDPCRLKQPSSCCSCFFGRYKNAAPCNSSSSPEDSLPLNVGYSDYDGMSVAVTPERFGNSSILLKSIFVAECQGLPLADHTSVKNGRPAGALLFPQKLLDGYTISEAIMVISCTYESSTQWGLQLGWIYGSVTEDIVTGYRMHNQGWRSVYCVTEKDAFRGTAPVNLTDRLHRVLRWATGSIEIFFSRNNALLASPRMMFLQRIAYLNLGIYPFTSIFLLVYCFLPALSLFSSQFIVQYLSINFALYILVMTLTLCILVILEIKWSGIELGEWWRNEQFWLIRGTSAHLAALVMVLLKLITRFDISFSLTSKSSGNNADDELADFYIVKWSYMMIPPIAIIITNLIAIAIAIYRTIYSPIQQCSRLLAGVFFSLWVLAHFYPFAKGLMGRRRKTPTIICVWLGLIIITITLLWVATKPPAGSRQISGSLHFL</sequence>
<gene>
    <name evidence="15" type="ORF">CFOL_v3_06203</name>
</gene>
<keyword evidence="6" id="KW-0333">Golgi apparatus</keyword>
<dbReference type="InParanoid" id="A0A1Q3B3Z3"/>
<comment type="subcellular location">
    <subcellularLocation>
        <location evidence="1">Golgi apparatus membrane</location>
        <topology evidence="1">Multi-pass membrane protein</topology>
    </subcellularLocation>
</comment>
<dbReference type="Pfam" id="PF14570">
    <property type="entry name" value="zf-RING_4"/>
    <property type="match status" value="1"/>
</dbReference>
<evidence type="ECO:0000256" key="14">
    <source>
        <dbReference type="SAM" id="Phobius"/>
    </source>
</evidence>
<proteinExistence type="inferred from homology"/>
<name>A0A1Q3B3Z3_CEPFO</name>
<dbReference type="GO" id="GO:0016760">
    <property type="term" value="F:cellulose synthase (UDP-forming) activity"/>
    <property type="evidence" value="ECO:0007669"/>
    <property type="project" value="InterPro"/>
</dbReference>
<dbReference type="FunFam" id="3.90.550.10:FF:000027">
    <property type="entry name" value="Cellulose synthase-like protein D4"/>
    <property type="match status" value="1"/>
</dbReference>
<comment type="similarity">
    <text evidence="10">Belongs to the glycosyltransferase 2 family. Plant cellulose synthase-like D subfamily.</text>
</comment>
<evidence type="ECO:0000256" key="9">
    <source>
        <dbReference type="ARBA" id="ARBA00037405"/>
    </source>
</evidence>
<feature type="binding site" evidence="12">
    <location>
        <position position="385"/>
    </location>
    <ligand>
        <name>UDP-alpha-D-glucose</name>
        <dbReference type="ChEBI" id="CHEBI:58885"/>
    </ligand>
</feature>
<evidence type="ECO:0000256" key="13">
    <source>
        <dbReference type="PIRSR" id="PIRSR605150-3"/>
    </source>
</evidence>
<evidence type="ECO:0000256" key="7">
    <source>
        <dbReference type="ARBA" id="ARBA00023136"/>
    </source>
</evidence>
<dbReference type="OrthoDB" id="72851at2759"/>
<feature type="binding site" evidence="12">
    <location>
        <position position="605"/>
    </location>
    <ligand>
        <name>UDP-alpha-D-glucose</name>
        <dbReference type="ChEBI" id="CHEBI:58885"/>
    </ligand>
</feature>
<feature type="transmembrane region" description="Helical" evidence="14">
    <location>
        <begin position="951"/>
        <end position="972"/>
    </location>
</feature>
<protein>
    <submittedName>
        <fullName evidence="15">Cellulose_synt domain-containing protein</fullName>
    </submittedName>
</protein>
<feature type="transmembrane region" description="Helical" evidence="14">
    <location>
        <begin position="992"/>
        <end position="1011"/>
    </location>
</feature>
<feature type="binding site" evidence="12">
    <location>
        <position position="384"/>
    </location>
    <ligand>
        <name>UDP-alpha-D-glucose</name>
        <dbReference type="ChEBI" id="CHEBI:58885"/>
    </ligand>
</feature>
<evidence type="ECO:0000256" key="4">
    <source>
        <dbReference type="ARBA" id="ARBA00022692"/>
    </source>
</evidence>
<dbReference type="InterPro" id="IPR013083">
    <property type="entry name" value="Znf_RING/FYVE/PHD"/>
</dbReference>
<evidence type="ECO:0000256" key="8">
    <source>
        <dbReference type="ARBA" id="ARBA00023316"/>
    </source>
</evidence>
<keyword evidence="2" id="KW-0328">Glycosyltransferase</keyword>
<dbReference type="STRING" id="3775.A0A1Q3B3Z3"/>
<evidence type="ECO:0000256" key="6">
    <source>
        <dbReference type="ARBA" id="ARBA00023034"/>
    </source>
</evidence>
<evidence type="ECO:0000256" key="5">
    <source>
        <dbReference type="ARBA" id="ARBA00022989"/>
    </source>
</evidence>
<dbReference type="SUPFAM" id="SSF57850">
    <property type="entry name" value="RING/U-box"/>
    <property type="match status" value="1"/>
</dbReference>
<feature type="active site" evidence="11">
    <location>
        <position position="846"/>
    </location>
</feature>
<dbReference type="InterPro" id="IPR005150">
    <property type="entry name" value="Cellulose_synth"/>
</dbReference>
<evidence type="ECO:0000256" key="10">
    <source>
        <dbReference type="ARBA" id="ARBA00061286"/>
    </source>
</evidence>
<feature type="transmembrane region" description="Helical" evidence="14">
    <location>
        <begin position="1041"/>
        <end position="1064"/>
    </location>
</feature>
<dbReference type="SUPFAM" id="SSF53448">
    <property type="entry name" value="Nucleotide-diphospho-sugar transferases"/>
    <property type="match status" value="1"/>
</dbReference>
<dbReference type="InterPro" id="IPR029044">
    <property type="entry name" value="Nucleotide-diphossugar_trans"/>
</dbReference>
<dbReference type="GO" id="GO:0000139">
    <property type="term" value="C:Golgi membrane"/>
    <property type="evidence" value="ECO:0007669"/>
    <property type="project" value="UniProtKB-SubCell"/>
</dbReference>
<keyword evidence="7 14" id="KW-0472">Membrane</keyword>
<dbReference type="PANTHER" id="PTHR13301">
    <property type="entry name" value="X-BOX TRANSCRIPTION FACTOR-RELATED"/>
    <property type="match status" value="1"/>
</dbReference>
<keyword evidence="4 14" id="KW-0812">Transmembrane</keyword>
<evidence type="ECO:0000313" key="16">
    <source>
        <dbReference type="Proteomes" id="UP000187406"/>
    </source>
</evidence>
<dbReference type="Gene3D" id="3.30.40.10">
    <property type="entry name" value="Zinc/RING finger domain, C3HC4 (zinc finger)"/>
    <property type="match status" value="1"/>
</dbReference>
<feature type="transmembrane region" description="Helical" evidence="14">
    <location>
        <begin position="1106"/>
        <end position="1126"/>
    </location>
</feature>
<dbReference type="AlphaFoldDB" id="A0A1Q3B3Z3"/>
<evidence type="ECO:0000256" key="12">
    <source>
        <dbReference type="PIRSR" id="PIRSR605150-2"/>
    </source>
</evidence>
<evidence type="ECO:0000313" key="15">
    <source>
        <dbReference type="EMBL" id="GAV62680.1"/>
    </source>
</evidence>
<feature type="binding site" evidence="12">
    <location>
        <position position="378"/>
    </location>
    <ligand>
        <name>UDP-alpha-D-glucose</name>
        <dbReference type="ChEBI" id="CHEBI:58885"/>
    </ligand>
</feature>
<feature type="transmembrane region" description="Helical" evidence="14">
    <location>
        <begin position="316"/>
        <end position="334"/>
    </location>
</feature>
<feature type="binding site" evidence="13">
    <location>
        <position position="630"/>
    </location>
    <ligand>
        <name>Mn(2+)</name>
        <dbReference type="ChEBI" id="CHEBI:29035"/>
    </ligand>
</feature>
<comment type="function">
    <text evidence="9">Thought to be a Golgi-localized beta-glycan synthase that polymerize the backbones of noncellulosic polysaccharides (hemicelluloses) of plant cell wall.</text>
</comment>
<dbReference type="Pfam" id="PF03552">
    <property type="entry name" value="Cellulose_synt"/>
    <property type="match status" value="1"/>
</dbReference>
<evidence type="ECO:0000256" key="3">
    <source>
        <dbReference type="ARBA" id="ARBA00022679"/>
    </source>
</evidence>
<dbReference type="Proteomes" id="UP000187406">
    <property type="component" value="Unassembled WGS sequence"/>
</dbReference>
<feature type="active site" evidence="11">
    <location>
        <position position="414"/>
    </location>
</feature>
<dbReference type="GO" id="GO:0071555">
    <property type="term" value="P:cell wall organization"/>
    <property type="evidence" value="ECO:0007669"/>
    <property type="project" value="UniProtKB-KW"/>
</dbReference>
<keyword evidence="8" id="KW-0961">Cell wall biogenesis/degradation</keyword>
<feature type="binding site" evidence="13">
    <location>
        <position position="606"/>
    </location>
    <ligand>
        <name>Mn(2+)</name>
        <dbReference type="ChEBI" id="CHEBI:29035"/>
    </ligand>
</feature>